<dbReference type="AlphaFoldDB" id="C1E3P0"/>
<dbReference type="InterPro" id="IPR043186">
    <property type="entry name" value="Str14"/>
</dbReference>
<dbReference type="FunCoup" id="C1E3P0">
    <property type="interactions" value="461"/>
</dbReference>
<accession>C1E3P0</accession>
<evidence type="ECO:0008006" key="4">
    <source>
        <dbReference type="Google" id="ProtNLM"/>
    </source>
</evidence>
<dbReference type="OMA" id="EGGIYNW"/>
<dbReference type="EMBL" id="CP001325">
    <property type="protein sequence ID" value="ACO62970.1"/>
    <property type="molecule type" value="Genomic_DNA"/>
</dbReference>
<sequence>MAAAVTTRTTWVPARLARPTAIRASRHRASISSRRVRAQIARASKNDEPDLDPEEPGFFGSDDWDGNEGPFIRPEGSPFFASYTDPTVWKLMQENLVAGEVEQILPAKAKLMAENDGWTLIDVRPYPDYCEAHAWGAKSAQLYVPMEVDSLAKGAKAVASVLLFPERLGKKYVNVECNEDFLDEMQEELEWGAKVILYCATGGVIGDPELNYADGQQSASLIAAHELAMRGWGTDNIKHMAGGLGMWDAIEGFDLGAVPE</sequence>
<dbReference type="GeneID" id="8242614"/>
<protein>
    <recommendedName>
        <fullName evidence="4">Rhodanese domain-containing protein</fullName>
    </recommendedName>
</protein>
<dbReference type="Gene3D" id="3.40.250.10">
    <property type="entry name" value="Rhodanese-like domain"/>
    <property type="match status" value="1"/>
</dbReference>
<dbReference type="GO" id="GO:0009507">
    <property type="term" value="C:chloroplast"/>
    <property type="evidence" value="ECO:0007669"/>
    <property type="project" value="TreeGrafter"/>
</dbReference>
<organism evidence="2 3">
    <name type="scientific">Micromonas commoda (strain RCC299 / NOUM17 / CCMP2709)</name>
    <name type="common">Picoplanktonic green alga</name>
    <dbReference type="NCBI Taxonomy" id="296587"/>
    <lineage>
        <taxon>Eukaryota</taxon>
        <taxon>Viridiplantae</taxon>
        <taxon>Chlorophyta</taxon>
        <taxon>Mamiellophyceae</taxon>
        <taxon>Mamiellales</taxon>
        <taxon>Mamiellaceae</taxon>
        <taxon>Micromonas</taxon>
    </lineage>
</organism>
<evidence type="ECO:0000313" key="3">
    <source>
        <dbReference type="Proteomes" id="UP000002009"/>
    </source>
</evidence>
<keyword evidence="3" id="KW-1185">Reference proteome</keyword>
<dbReference type="STRING" id="296587.C1E3P0"/>
<dbReference type="InterPro" id="IPR036873">
    <property type="entry name" value="Rhodanese-like_dom_sf"/>
</dbReference>
<dbReference type="OrthoDB" id="496335at2759"/>
<reference evidence="2 3" key="1">
    <citation type="journal article" date="2009" name="Science">
        <title>Green evolution and dynamic adaptations revealed by genomes of the marine picoeukaryotes Micromonas.</title>
        <authorList>
            <person name="Worden A.Z."/>
            <person name="Lee J.H."/>
            <person name="Mock T."/>
            <person name="Rouze P."/>
            <person name="Simmons M.P."/>
            <person name="Aerts A.L."/>
            <person name="Allen A.E."/>
            <person name="Cuvelier M.L."/>
            <person name="Derelle E."/>
            <person name="Everett M.V."/>
            <person name="Foulon E."/>
            <person name="Grimwood J."/>
            <person name="Gundlach H."/>
            <person name="Henrissat B."/>
            <person name="Napoli C."/>
            <person name="McDonald S.M."/>
            <person name="Parker M.S."/>
            <person name="Rombauts S."/>
            <person name="Salamov A."/>
            <person name="Von Dassow P."/>
            <person name="Badger J.H."/>
            <person name="Coutinho P.M."/>
            <person name="Demir E."/>
            <person name="Dubchak I."/>
            <person name="Gentemann C."/>
            <person name="Eikrem W."/>
            <person name="Gready J.E."/>
            <person name="John U."/>
            <person name="Lanier W."/>
            <person name="Lindquist E.A."/>
            <person name="Lucas S."/>
            <person name="Mayer K.F."/>
            <person name="Moreau H."/>
            <person name="Not F."/>
            <person name="Otillar R."/>
            <person name="Panaud O."/>
            <person name="Pangilinan J."/>
            <person name="Paulsen I."/>
            <person name="Piegu B."/>
            <person name="Poliakov A."/>
            <person name="Robbens S."/>
            <person name="Schmutz J."/>
            <person name="Toulza E."/>
            <person name="Wyss T."/>
            <person name="Zelensky A."/>
            <person name="Zhou K."/>
            <person name="Armbrust E.V."/>
            <person name="Bhattacharya D."/>
            <person name="Goodenough U.W."/>
            <person name="Van de Peer Y."/>
            <person name="Grigoriev I.V."/>
        </authorList>
    </citation>
    <scope>NUCLEOTIDE SEQUENCE [LARGE SCALE GENOMIC DNA]</scope>
    <source>
        <strain evidence="3">RCC299 / NOUM17</strain>
    </source>
</reference>
<evidence type="ECO:0000313" key="2">
    <source>
        <dbReference type="EMBL" id="ACO62970.1"/>
    </source>
</evidence>
<evidence type="ECO:0000256" key="1">
    <source>
        <dbReference type="SAM" id="MobiDB-lite"/>
    </source>
</evidence>
<dbReference type="Proteomes" id="UP000002009">
    <property type="component" value="Chromosome 4"/>
</dbReference>
<dbReference type="PANTHER" id="PTHR44920">
    <property type="entry name" value="RHODANESE-LIKE DOMAIN-CONTAINING PROTEIN 14, CHLOROPLASTIC-RELATED"/>
    <property type="match status" value="1"/>
</dbReference>
<proteinExistence type="predicted"/>
<dbReference type="RefSeq" id="XP_002501712.1">
    <property type="nucleotide sequence ID" value="XM_002501666.1"/>
</dbReference>
<dbReference type="eggNOG" id="KOG0017">
    <property type="taxonomic scope" value="Eukaryota"/>
</dbReference>
<dbReference type="KEGG" id="mis:MICPUN_57753"/>
<gene>
    <name evidence="2" type="ORF">MICPUN_57753</name>
</gene>
<dbReference type="SUPFAM" id="SSF52821">
    <property type="entry name" value="Rhodanese/Cell cycle control phosphatase"/>
    <property type="match status" value="1"/>
</dbReference>
<name>C1E3P0_MICCC</name>
<feature type="compositionally biased region" description="Basic residues" evidence="1">
    <location>
        <begin position="28"/>
        <end position="37"/>
    </location>
</feature>
<dbReference type="InParanoid" id="C1E3P0"/>
<dbReference type="PANTHER" id="PTHR44920:SF2">
    <property type="entry name" value="RHODANESE DOMAIN-CONTAINING PROTEIN"/>
    <property type="match status" value="1"/>
</dbReference>
<feature type="region of interest" description="Disordered" evidence="1">
    <location>
        <begin position="28"/>
        <end position="66"/>
    </location>
</feature>